<evidence type="ECO:0000256" key="1">
    <source>
        <dbReference type="ARBA" id="ARBA00011738"/>
    </source>
</evidence>
<dbReference type="CDD" id="cd20298">
    <property type="entry name" value="cupin_UAH"/>
    <property type="match status" value="1"/>
</dbReference>
<evidence type="ECO:0000256" key="3">
    <source>
        <dbReference type="ARBA" id="ARBA00023239"/>
    </source>
</evidence>
<keyword evidence="3 5" id="KW-0456">Lyase</keyword>
<dbReference type="HAMAP" id="MF_00616">
    <property type="entry name" value="Ureidogly_lyase"/>
    <property type="match status" value="1"/>
</dbReference>
<comment type="function">
    <text evidence="5">Catalyzes the catabolism of the allantoin degradation intermediate (S)-ureidoglycolate, generating urea and glyoxylate. Involved in the utilization of allantoin as nitrogen source.</text>
</comment>
<comment type="caution">
    <text evidence="6">The sequence shown here is derived from an EMBL/GenBank/DDBJ whole genome shotgun (WGS) entry which is preliminary data.</text>
</comment>
<evidence type="ECO:0000256" key="2">
    <source>
        <dbReference type="ARBA" id="ARBA00022631"/>
    </source>
</evidence>
<dbReference type="SUPFAM" id="SSF51182">
    <property type="entry name" value="RmlC-like cupins"/>
    <property type="match status" value="1"/>
</dbReference>
<dbReference type="InterPro" id="IPR011051">
    <property type="entry name" value="RmlC_Cupin_sf"/>
</dbReference>
<accession>A0A543KWM6</accession>
<comment type="catalytic activity">
    <reaction evidence="4 5">
        <text>(S)-ureidoglycolate = urea + glyoxylate</text>
        <dbReference type="Rhea" id="RHEA:11304"/>
        <dbReference type="ChEBI" id="CHEBI:16199"/>
        <dbReference type="ChEBI" id="CHEBI:36655"/>
        <dbReference type="ChEBI" id="CHEBI:57296"/>
        <dbReference type="EC" id="4.3.2.3"/>
    </reaction>
</comment>
<evidence type="ECO:0000256" key="5">
    <source>
        <dbReference type="HAMAP-Rule" id="MF_00616"/>
    </source>
</evidence>
<evidence type="ECO:0000256" key="4">
    <source>
        <dbReference type="ARBA" id="ARBA00047684"/>
    </source>
</evidence>
<comment type="subunit">
    <text evidence="1 5">Homodimer.</text>
</comment>
<dbReference type="InterPro" id="IPR007247">
    <property type="entry name" value="Ureidogly_lyase"/>
</dbReference>
<reference evidence="6 7" key="1">
    <citation type="submission" date="2019-06" db="EMBL/GenBank/DDBJ databases">
        <title>Genomic Encyclopedia of Archaeal and Bacterial Type Strains, Phase II (KMG-II): from individual species to whole genera.</title>
        <authorList>
            <person name="Goeker M."/>
        </authorList>
    </citation>
    <scope>NUCLEOTIDE SEQUENCE [LARGE SCALE GENOMIC DNA]</scope>
    <source>
        <strain evidence="6 7">DSM 7270</strain>
    </source>
</reference>
<dbReference type="NCBIfam" id="NF009932">
    <property type="entry name" value="PRK13395.1"/>
    <property type="match status" value="1"/>
</dbReference>
<dbReference type="PANTHER" id="PTHR21221">
    <property type="entry name" value="UREIDOGLYCOLATE HYDROLASE"/>
    <property type="match status" value="1"/>
</dbReference>
<dbReference type="EMBL" id="VFPV01000004">
    <property type="protein sequence ID" value="TQM99467.1"/>
    <property type="molecule type" value="Genomic_DNA"/>
</dbReference>
<dbReference type="Pfam" id="PF04115">
    <property type="entry name" value="Ureidogly_lyase"/>
    <property type="match status" value="1"/>
</dbReference>
<comment type="cofactor">
    <cofactor evidence="5">
        <name>Ni(2+)</name>
        <dbReference type="ChEBI" id="CHEBI:49786"/>
    </cofactor>
</comment>
<gene>
    <name evidence="5" type="primary">allA</name>
    <name evidence="6" type="ORF">BDD18_4127</name>
</gene>
<sequence>MPQPRHTLPIEPLTAEAFRPFGDVIEASDTAQHFTINDGFAERYHDLAHIDTAAEGGRTLVSLFRAKPRAFPLSVATMERHPLGSQAFVALAPVPFLVVVAPPGAAPDPQAIRCFLAQAGQGVNYARGTWHHPLLALDAPTDFLVIDRGGPAVPGNCDVIALEEGALWLVR</sequence>
<dbReference type="GO" id="GO:0006145">
    <property type="term" value="P:purine nucleobase catabolic process"/>
    <property type="evidence" value="ECO:0007669"/>
    <property type="project" value="UniProtKB-UniRule"/>
</dbReference>
<organism evidence="6 7">
    <name type="scientific">Acidovorax temperans</name>
    <dbReference type="NCBI Taxonomy" id="80878"/>
    <lineage>
        <taxon>Bacteria</taxon>
        <taxon>Pseudomonadati</taxon>
        <taxon>Pseudomonadota</taxon>
        <taxon>Betaproteobacteria</taxon>
        <taxon>Burkholderiales</taxon>
        <taxon>Comamonadaceae</taxon>
        <taxon>Acidovorax</taxon>
    </lineage>
</organism>
<dbReference type="GO" id="GO:0004848">
    <property type="term" value="F:ureidoglycolate hydrolase activity"/>
    <property type="evidence" value="ECO:0007669"/>
    <property type="project" value="InterPro"/>
</dbReference>
<protein>
    <recommendedName>
        <fullName evidence="5">Ureidoglycolate lyase</fullName>
        <ecNumber evidence="5">4.3.2.3</ecNumber>
    </recommendedName>
    <alternativeName>
        <fullName evidence="5">Ureidoglycolatase</fullName>
    </alternativeName>
</protein>
<dbReference type="AlphaFoldDB" id="A0A543KWM6"/>
<proteinExistence type="inferred from homology"/>
<comment type="pathway">
    <text evidence="5">Nitrogen metabolism; (S)-allantoin degradation.</text>
</comment>
<dbReference type="InterPro" id="IPR024060">
    <property type="entry name" value="Ureidoglycolate_lyase_dom_sf"/>
</dbReference>
<comment type="similarity">
    <text evidence="5">Belongs to the ureidoglycolate lyase family.</text>
</comment>
<dbReference type="GO" id="GO:0000256">
    <property type="term" value="P:allantoin catabolic process"/>
    <property type="evidence" value="ECO:0007669"/>
    <property type="project" value="UniProtKB-UniRule"/>
</dbReference>
<dbReference type="UniPathway" id="UPA00395"/>
<evidence type="ECO:0000313" key="7">
    <source>
        <dbReference type="Proteomes" id="UP000316993"/>
    </source>
</evidence>
<dbReference type="InterPro" id="IPR023525">
    <property type="entry name" value="Ureidogly_lyase_bac"/>
</dbReference>
<keyword evidence="2 5" id="KW-0659">Purine metabolism</keyword>
<dbReference type="InterPro" id="IPR047233">
    <property type="entry name" value="UAH_cupin"/>
</dbReference>
<dbReference type="PANTHER" id="PTHR21221:SF1">
    <property type="entry name" value="UREIDOGLYCOLATE LYASE"/>
    <property type="match status" value="1"/>
</dbReference>
<evidence type="ECO:0000313" key="6">
    <source>
        <dbReference type="EMBL" id="TQM99467.1"/>
    </source>
</evidence>
<dbReference type="GO" id="GO:0050385">
    <property type="term" value="F:ureidoglycolate lyase activity"/>
    <property type="evidence" value="ECO:0007669"/>
    <property type="project" value="UniProtKB-UniRule"/>
</dbReference>
<dbReference type="Gene3D" id="2.60.120.480">
    <property type="entry name" value="Ureidoglycolate hydrolase"/>
    <property type="match status" value="1"/>
</dbReference>
<dbReference type="RefSeq" id="WP_142085579.1">
    <property type="nucleotide sequence ID" value="NZ_VFPV01000004.1"/>
</dbReference>
<dbReference type="Proteomes" id="UP000316993">
    <property type="component" value="Unassembled WGS sequence"/>
</dbReference>
<name>A0A543KWM6_9BURK</name>
<dbReference type="EC" id="4.3.2.3" evidence="5"/>
<dbReference type="PIRSF" id="PIRSF017306">
    <property type="entry name" value="Ureidogly_hydro"/>
    <property type="match status" value="1"/>
</dbReference>